<dbReference type="InterPro" id="IPR051407">
    <property type="entry name" value="Bact_OM_lipoprot/Surf_antigen"/>
</dbReference>
<dbReference type="OrthoDB" id="8909257at2"/>
<evidence type="ECO:0000256" key="1">
    <source>
        <dbReference type="ARBA" id="ARBA00004370"/>
    </source>
</evidence>
<keyword evidence="6" id="KW-1185">Reference proteome</keyword>
<protein>
    <submittedName>
        <fullName evidence="5">Glycine zipper 2TM domain-containing protein</fullName>
    </submittedName>
</protein>
<evidence type="ECO:0000259" key="4">
    <source>
        <dbReference type="Pfam" id="PF05433"/>
    </source>
</evidence>
<evidence type="ECO:0000256" key="3">
    <source>
        <dbReference type="SAM" id="SignalP"/>
    </source>
</evidence>
<feature type="chain" id="PRO_5021290698" evidence="3">
    <location>
        <begin position="19"/>
        <end position="197"/>
    </location>
</feature>
<proteinExistence type="predicted"/>
<dbReference type="GO" id="GO:0019867">
    <property type="term" value="C:outer membrane"/>
    <property type="evidence" value="ECO:0007669"/>
    <property type="project" value="InterPro"/>
</dbReference>
<evidence type="ECO:0000313" key="5">
    <source>
        <dbReference type="EMBL" id="TFY98834.1"/>
    </source>
</evidence>
<keyword evidence="3" id="KW-0732">Signal</keyword>
<gene>
    <name evidence="5" type="ORF">EZ242_14260</name>
</gene>
<evidence type="ECO:0000313" key="6">
    <source>
        <dbReference type="Proteomes" id="UP000297564"/>
    </source>
</evidence>
<dbReference type="Proteomes" id="UP000297564">
    <property type="component" value="Unassembled WGS sequence"/>
</dbReference>
<reference evidence="5 6" key="1">
    <citation type="submission" date="2019-03" db="EMBL/GenBank/DDBJ databases">
        <title>Ramlibacter rhizophilus CCTCC AB2015357, whole genome shotgun sequence.</title>
        <authorList>
            <person name="Zhang X."/>
            <person name="Feng G."/>
            <person name="Zhu H."/>
        </authorList>
    </citation>
    <scope>NUCLEOTIDE SEQUENCE [LARGE SCALE GENOMIC DNA]</scope>
    <source>
        <strain evidence="5 6">CCTCC AB2015357</strain>
    </source>
</reference>
<comment type="subcellular location">
    <subcellularLocation>
        <location evidence="1">Membrane</location>
    </subcellularLocation>
</comment>
<comment type="caution">
    <text evidence="5">The sequence shown here is derived from an EMBL/GenBank/DDBJ whole genome shotgun (WGS) entry which is preliminary data.</text>
</comment>
<evidence type="ECO:0000256" key="2">
    <source>
        <dbReference type="ARBA" id="ARBA00023136"/>
    </source>
</evidence>
<dbReference type="Pfam" id="PF05433">
    <property type="entry name" value="Rick_17kDa_Anti"/>
    <property type="match status" value="1"/>
</dbReference>
<feature type="signal peptide" evidence="3">
    <location>
        <begin position="1"/>
        <end position="18"/>
    </location>
</feature>
<sequence>MAKPLVCSLLLAAGAASAQTYVAPSPAPLPAAAPAPAVAVFSEQARVRSVQPQYELVQVPREECSVQLVTEQVAPPAPASGGIGANGYGGLIVGGVAGALLGNQIGKGHGREAATAAGAVAGALVGDRLAGSGATPAVVAQPMQREVRSCRTVYDQQQRLTGYRVVYDWRGHEGTALTREQPGATIPVRVSVTPELR</sequence>
<dbReference type="PANTHER" id="PTHR35603:SF2">
    <property type="entry name" value="OUTER MEMBRANE LIPOPROTEIN"/>
    <property type="match status" value="1"/>
</dbReference>
<keyword evidence="2" id="KW-0472">Membrane</keyword>
<accession>A0A4Z0BL56</accession>
<dbReference type="InterPro" id="IPR008816">
    <property type="entry name" value="Gly_zipper_2TM_dom"/>
</dbReference>
<dbReference type="EMBL" id="SMLL01000005">
    <property type="protein sequence ID" value="TFY98834.1"/>
    <property type="molecule type" value="Genomic_DNA"/>
</dbReference>
<organism evidence="5 6">
    <name type="scientific">Ramlibacter rhizophilus</name>
    <dbReference type="NCBI Taxonomy" id="1781167"/>
    <lineage>
        <taxon>Bacteria</taxon>
        <taxon>Pseudomonadati</taxon>
        <taxon>Pseudomonadota</taxon>
        <taxon>Betaproteobacteria</taxon>
        <taxon>Burkholderiales</taxon>
        <taxon>Comamonadaceae</taxon>
        <taxon>Ramlibacter</taxon>
    </lineage>
</organism>
<dbReference type="PANTHER" id="PTHR35603">
    <property type="match status" value="1"/>
</dbReference>
<dbReference type="AlphaFoldDB" id="A0A4Z0BL56"/>
<name>A0A4Z0BL56_9BURK</name>
<feature type="domain" description="Glycine zipper 2TM" evidence="4">
    <location>
        <begin position="89"/>
        <end position="127"/>
    </location>
</feature>